<evidence type="ECO:0000313" key="7">
    <source>
        <dbReference type="EMBL" id="JAT55049.1"/>
    </source>
</evidence>
<evidence type="ECO:0000256" key="6">
    <source>
        <dbReference type="SAM" id="MobiDB-lite"/>
    </source>
</evidence>
<keyword evidence="4" id="KW-0378">Hydrolase</keyword>
<dbReference type="Gene3D" id="3.20.20.140">
    <property type="entry name" value="Metal-dependent hydrolases"/>
    <property type="match status" value="1"/>
</dbReference>
<evidence type="ECO:0000256" key="3">
    <source>
        <dbReference type="ARBA" id="ARBA00022694"/>
    </source>
</evidence>
<dbReference type="EMBL" id="GDJX01012887">
    <property type="protein sequence ID" value="JAT55049.1"/>
    <property type="molecule type" value="Transcribed_RNA"/>
</dbReference>
<proteinExistence type="inferred from homology"/>
<evidence type="ECO:0000256" key="1">
    <source>
        <dbReference type="ARBA" id="ARBA00004123"/>
    </source>
</evidence>
<keyword evidence="5" id="KW-0539">Nucleus</keyword>
<dbReference type="PANTHER" id="PTHR13031">
    <property type="entry name" value="RIBONUCLEASE P SUBUNIT P30"/>
    <property type="match status" value="1"/>
</dbReference>
<dbReference type="PANTHER" id="PTHR13031:SF0">
    <property type="entry name" value="RIBONUCLEASE P PROTEIN SUBUNIT P30"/>
    <property type="match status" value="1"/>
</dbReference>
<reference evidence="7" key="1">
    <citation type="submission" date="2015-07" db="EMBL/GenBank/DDBJ databases">
        <title>Transcriptome Assembly of Anthurium amnicola.</title>
        <authorList>
            <person name="Suzuki J."/>
        </authorList>
    </citation>
    <scope>NUCLEOTIDE SEQUENCE</scope>
</reference>
<dbReference type="GO" id="GO:0005655">
    <property type="term" value="C:nucleolar ribonuclease P complex"/>
    <property type="evidence" value="ECO:0007669"/>
    <property type="project" value="TreeGrafter"/>
</dbReference>
<evidence type="ECO:0000256" key="2">
    <source>
        <dbReference type="ARBA" id="ARBA00007331"/>
    </source>
</evidence>
<feature type="region of interest" description="Disordered" evidence="6">
    <location>
        <begin position="399"/>
        <end position="430"/>
    </location>
</feature>
<dbReference type="InterPro" id="IPR002738">
    <property type="entry name" value="RNase_P_p30"/>
</dbReference>
<protein>
    <submittedName>
        <fullName evidence="7">Ribonuclease P protein subunit p30</fullName>
    </submittedName>
</protein>
<gene>
    <name evidence="7" type="primary">Rpp30_0</name>
    <name evidence="7" type="ORF">g.73819</name>
</gene>
<keyword evidence="3" id="KW-0819">tRNA processing</keyword>
<feature type="region of interest" description="Disordered" evidence="6">
    <location>
        <begin position="520"/>
        <end position="546"/>
    </location>
</feature>
<evidence type="ECO:0000256" key="5">
    <source>
        <dbReference type="ARBA" id="ARBA00023242"/>
    </source>
</evidence>
<feature type="compositionally biased region" description="Polar residues" evidence="6">
    <location>
        <begin position="537"/>
        <end position="546"/>
    </location>
</feature>
<dbReference type="InterPro" id="IPR016195">
    <property type="entry name" value="Pol/histidinol_Pase-like"/>
</dbReference>
<accession>A0A1D1YK75</accession>
<dbReference type="AlphaFoldDB" id="A0A1D1YK75"/>
<comment type="similarity">
    <text evidence="2">Belongs to the eukaryotic/archaeal RNase P protein component 3 family.</text>
</comment>
<dbReference type="Pfam" id="PF01876">
    <property type="entry name" value="RNase_P_p30"/>
    <property type="match status" value="1"/>
</dbReference>
<dbReference type="SUPFAM" id="SSF89550">
    <property type="entry name" value="PHP domain-like"/>
    <property type="match status" value="1"/>
</dbReference>
<evidence type="ECO:0000256" key="4">
    <source>
        <dbReference type="ARBA" id="ARBA00022801"/>
    </source>
</evidence>
<sequence>MGFFDLNIPYLERDGSAVAASRETAGAANRARRLKAVVKAMELGYTGVAYNRTVRGVVSDADRCRITPFPLSSLLKAAPALAAAARFHRELLGVSPSSPFRQYTRLTVAVDSALGSAALKSLSSILRTYHLVAVRPLNQTAFDQACTASQVDLIAIDFSQQLPFRLKLTMVKAAIERGVYFEITYSRMISDAHIRGQMLSNVKLLVDWTRGKNLIFSSGASSVNELRGPYDVMNLSTLFGVSMERAKLAISKNCRSLLTNALRRKQCYKEAIIVEKMPPTPQLDTEKAWFVDWSNWDPISSGEGDLPALDDIARFFSPSERGSKSYSGTNYETAADKMFFHRISHGEGDLLSSDDKGPLFPVANEGEPSIEANEPTHQERHEILDEDEMLLPSTTLEHQLPDNEDDAAPPNDFDELFPSDTNYEPAVTENDDSSFLNNFDVVYAADGEASFGNLSSICNRADKSEMMSLDDGVRLFTVPENSAPSGVCVNKTKSSSGPGSGSVVLDTPVDATSFGDLFSGMENEVSPKSNEKPSGNLMKTDSSSFSTKDARSLSELCSADDVPEVRVLASADKLEKKYPFMSVYDVLFQNDFTKSTVSKEDDRMPFPDHIRFNKASDTKVQNQRDAISVVDGVPLKEIFMNVEQDGEIFTAAIGSMQQKIKLGKVRTKRKPTHRGLPFLPKHFIHHLPFKKTVHHLKGSRKNLVRTKHDKNS</sequence>
<feature type="region of interest" description="Disordered" evidence="6">
    <location>
        <begin position="487"/>
        <end position="506"/>
    </location>
</feature>
<dbReference type="FunFam" id="3.20.20.140:FF:000044">
    <property type="entry name" value="Polymerase/histidinol phosphatase-like protein"/>
    <property type="match status" value="1"/>
</dbReference>
<feature type="compositionally biased region" description="Acidic residues" evidence="6">
    <location>
        <begin position="402"/>
        <end position="417"/>
    </location>
</feature>
<dbReference type="GO" id="GO:0008033">
    <property type="term" value="P:tRNA processing"/>
    <property type="evidence" value="ECO:0007669"/>
    <property type="project" value="UniProtKB-KW"/>
</dbReference>
<dbReference type="GO" id="GO:0016787">
    <property type="term" value="F:hydrolase activity"/>
    <property type="evidence" value="ECO:0007669"/>
    <property type="project" value="UniProtKB-KW"/>
</dbReference>
<dbReference type="GO" id="GO:0003723">
    <property type="term" value="F:RNA binding"/>
    <property type="evidence" value="ECO:0007669"/>
    <property type="project" value="TreeGrafter"/>
</dbReference>
<comment type="subcellular location">
    <subcellularLocation>
        <location evidence="1">Nucleus</location>
    </subcellularLocation>
</comment>
<name>A0A1D1YK75_9ARAE</name>
<feature type="region of interest" description="Disordered" evidence="6">
    <location>
        <begin position="350"/>
        <end position="377"/>
    </location>
</feature>
<organism evidence="7">
    <name type="scientific">Anthurium amnicola</name>
    <dbReference type="NCBI Taxonomy" id="1678845"/>
    <lineage>
        <taxon>Eukaryota</taxon>
        <taxon>Viridiplantae</taxon>
        <taxon>Streptophyta</taxon>
        <taxon>Embryophyta</taxon>
        <taxon>Tracheophyta</taxon>
        <taxon>Spermatophyta</taxon>
        <taxon>Magnoliopsida</taxon>
        <taxon>Liliopsida</taxon>
        <taxon>Araceae</taxon>
        <taxon>Pothoideae</taxon>
        <taxon>Potheae</taxon>
        <taxon>Anthurium</taxon>
    </lineage>
</organism>